<evidence type="ECO:0000313" key="4">
    <source>
        <dbReference type="EMBL" id="NBG66341.1"/>
    </source>
</evidence>
<dbReference type="RefSeq" id="WP_160633293.1">
    <property type="nucleotide sequence ID" value="NZ_WWNE01000007.1"/>
</dbReference>
<protein>
    <recommendedName>
        <fullName evidence="3">Toxin</fullName>
    </recommendedName>
</protein>
<dbReference type="InterPro" id="IPR051803">
    <property type="entry name" value="TA_system_RelE-like_toxin"/>
</dbReference>
<accession>A0A6N9NLI7</accession>
<name>A0A6N9NLI7_9FLAO</name>
<sequence>MSKYIILNSANKDLNEIWEYTFNKWSIAQADKYYNSLIDCIQKLADNPKVGKNYDKVEPKLLGFKFGRHIIFYESIENSTIEINRILHESMDLKNRLKK</sequence>
<dbReference type="Proteomes" id="UP000470771">
    <property type="component" value="Unassembled WGS sequence"/>
</dbReference>
<dbReference type="PANTHER" id="PTHR33755">
    <property type="entry name" value="TOXIN PARE1-RELATED"/>
    <property type="match status" value="1"/>
</dbReference>
<gene>
    <name evidence="4" type="ORF">GQN54_09455</name>
</gene>
<proteinExistence type="inferred from homology"/>
<dbReference type="PIRSF" id="PIRSF029218">
    <property type="entry name" value="ParE"/>
    <property type="match status" value="1"/>
</dbReference>
<keyword evidence="5" id="KW-1185">Reference proteome</keyword>
<dbReference type="EMBL" id="WWNE01000007">
    <property type="protein sequence ID" value="NBG66341.1"/>
    <property type="molecule type" value="Genomic_DNA"/>
</dbReference>
<dbReference type="Pfam" id="PF05016">
    <property type="entry name" value="ParE_toxin"/>
    <property type="match status" value="1"/>
</dbReference>
<dbReference type="InterPro" id="IPR035093">
    <property type="entry name" value="RelE/ParE_toxin_dom_sf"/>
</dbReference>
<evidence type="ECO:0000256" key="2">
    <source>
        <dbReference type="ARBA" id="ARBA00022649"/>
    </source>
</evidence>
<dbReference type="Gene3D" id="3.30.2310.20">
    <property type="entry name" value="RelE-like"/>
    <property type="match status" value="1"/>
</dbReference>
<comment type="caution">
    <text evidence="4">The sequence shown here is derived from an EMBL/GenBank/DDBJ whole genome shotgun (WGS) entry which is preliminary data.</text>
</comment>
<dbReference type="InterPro" id="IPR028344">
    <property type="entry name" value="ParE1/4"/>
</dbReference>
<organism evidence="4 5">
    <name type="scientific">Acidiluteibacter ferrifornacis</name>
    <dbReference type="NCBI Taxonomy" id="2692424"/>
    <lineage>
        <taxon>Bacteria</taxon>
        <taxon>Pseudomonadati</taxon>
        <taxon>Bacteroidota</taxon>
        <taxon>Flavobacteriia</taxon>
        <taxon>Flavobacteriales</taxon>
        <taxon>Cryomorphaceae</taxon>
        <taxon>Acidiluteibacter</taxon>
    </lineage>
</organism>
<dbReference type="AlphaFoldDB" id="A0A6N9NLI7"/>
<evidence type="ECO:0000313" key="5">
    <source>
        <dbReference type="Proteomes" id="UP000470771"/>
    </source>
</evidence>
<evidence type="ECO:0000256" key="3">
    <source>
        <dbReference type="PIRNR" id="PIRNR029218"/>
    </source>
</evidence>
<comment type="similarity">
    <text evidence="1 3">Belongs to the RelE toxin family.</text>
</comment>
<dbReference type="InterPro" id="IPR007712">
    <property type="entry name" value="RelE/ParE_toxin"/>
</dbReference>
<reference evidence="4 5" key="1">
    <citation type="submission" date="2019-12" db="EMBL/GenBank/DDBJ databases">
        <authorList>
            <person name="Zhao J."/>
        </authorList>
    </citation>
    <scope>NUCLEOTIDE SEQUENCE [LARGE SCALE GENOMIC DNA]</scope>
    <source>
        <strain evidence="4 5">S-15</strain>
    </source>
</reference>
<keyword evidence="2" id="KW-1277">Toxin-antitoxin system</keyword>
<dbReference type="PANTHER" id="PTHR33755:SF9">
    <property type="entry name" value="TOXIN PARE1"/>
    <property type="match status" value="1"/>
</dbReference>
<evidence type="ECO:0000256" key="1">
    <source>
        <dbReference type="ARBA" id="ARBA00006226"/>
    </source>
</evidence>